<dbReference type="InterPro" id="IPR003352">
    <property type="entry name" value="PTS_EIIC"/>
</dbReference>
<dbReference type="OrthoDB" id="9764327at2"/>
<feature type="domain" description="PTS EIIB type-1" evidence="14">
    <location>
        <begin position="455"/>
        <end position="537"/>
    </location>
</feature>
<keyword evidence="9 12" id="KW-1133">Transmembrane helix</keyword>
<evidence type="ECO:0000259" key="15">
    <source>
        <dbReference type="PROSITE" id="PS51103"/>
    </source>
</evidence>
<dbReference type="Gene3D" id="3.30.1360.60">
    <property type="entry name" value="Glucose permease domain IIB"/>
    <property type="match status" value="1"/>
</dbReference>
<keyword evidence="7 12" id="KW-0812">Transmembrane</keyword>
<dbReference type="PROSITE" id="PS00371">
    <property type="entry name" value="PTS_EIIA_TYPE_1_HIS"/>
    <property type="match status" value="1"/>
</dbReference>
<feature type="domain" description="PTS EIIA type-1" evidence="13">
    <location>
        <begin position="576"/>
        <end position="681"/>
    </location>
</feature>
<feature type="transmembrane region" description="Helical" evidence="12">
    <location>
        <begin position="281"/>
        <end position="302"/>
    </location>
</feature>
<evidence type="ECO:0000313" key="17">
    <source>
        <dbReference type="Proteomes" id="UP000183469"/>
    </source>
</evidence>
<keyword evidence="4" id="KW-0762">Sugar transport</keyword>
<dbReference type="RefSeq" id="WP_074671630.1">
    <property type="nucleotide sequence ID" value="NZ_FNQG01000004.1"/>
</dbReference>
<evidence type="ECO:0000256" key="3">
    <source>
        <dbReference type="ARBA" id="ARBA00022475"/>
    </source>
</evidence>
<sequence length="706" mass="76607">MTISKDRMMQGMQRFGGAMYTPVILFAFFGLTVALSIICKNEGLLGSIAAQGTVWYDFWFVVEQGAWTVFAQMPILFAIAVPIGFAKKEPARCAMEGFVIYMLFNYFIAGFLTLHGAYFGVDYSQAAGAGTGLAMIANIKTLDMGMLGAIFIACMTAYLHNRFYDTDIPDWLGIFKGPAFVVAVGFAVMIPLAFIFCLVWPAVQHAIMQFQDFLKTSGLVGVWAYTFSERILLPAGLHHFIYLPFIFGPAVCDGGIQAYWLQHLNDFANSAHSLKEMFPEGGFALHGSSKVFGLPGAALAIYMCAKPEKRKKTAALLIPATLTAVLCGITEPLEFTFLFVAPLLYLVHAVLSACLSSALYAMGLAGNFGGGLIDAFVQNWIPLFQYHSATYLMQIAIGLCFTAIYFVVFRTLILKFDYATPGRTADDVEDKLFSKAEYQAKKEMEEMGLADNALAIKAKVFLDSLGGPDNIREVTNCATRLRVTVADPDKVAAVGKFTKAGAFGLVKNGKAIQVIVGLSVPQVRSYFDALLKGEKIDSVAPVQAAAKPETALDNDLAMKLSACVSGKLIDMSEVNDDMFSQKMMGDGIAIEPEGDTVVAPADAEVTMIMEESLHAIGLRLANGAEILIHIGIDTVKLNGRGFKALVKAGDKVKAGTPLIHFDQQVIKDAGYQTTVIMAVTNSTDYPQMQKHEDAEVEVSETPVLVF</sequence>
<feature type="transmembrane region" description="Helical" evidence="12">
    <location>
        <begin position="314"/>
        <end position="333"/>
    </location>
</feature>
<dbReference type="InterPro" id="IPR036878">
    <property type="entry name" value="Glu_permease_IIB"/>
</dbReference>
<dbReference type="GO" id="GO:0008982">
    <property type="term" value="F:protein-N(PI)-phosphohistidine-sugar phosphotransferase activity"/>
    <property type="evidence" value="ECO:0007669"/>
    <property type="project" value="InterPro"/>
</dbReference>
<feature type="transmembrane region" description="Helical" evidence="12">
    <location>
        <begin position="240"/>
        <end position="261"/>
    </location>
</feature>
<feature type="transmembrane region" description="Helical" evidence="12">
    <location>
        <begin position="65"/>
        <end position="86"/>
    </location>
</feature>
<dbReference type="CDD" id="cd00212">
    <property type="entry name" value="PTS_IIB_glc"/>
    <property type="match status" value="1"/>
</dbReference>
<dbReference type="NCBIfam" id="TIGR02005">
    <property type="entry name" value="PTS-IIBC-alpha"/>
    <property type="match status" value="1"/>
</dbReference>
<reference evidence="16 17" key="1">
    <citation type="submission" date="2016-10" db="EMBL/GenBank/DDBJ databases">
        <authorList>
            <person name="de Groot N.N."/>
        </authorList>
    </citation>
    <scope>NUCLEOTIDE SEQUENCE [LARGE SCALE GENOMIC DNA]</scope>
    <source>
        <strain evidence="16 17">DSM 2872</strain>
    </source>
</reference>
<evidence type="ECO:0000256" key="4">
    <source>
        <dbReference type="ARBA" id="ARBA00022597"/>
    </source>
</evidence>
<dbReference type="InterPro" id="IPR010975">
    <property type="entry name" value="PTS_IIBC_a_glc"/>
</dbReference>
<protein>
    <submittedName>
        <fullName evidence="16">PTS system, arbutin-like IIC component</fullName>
    </submittedName>
</protein>
<dbReference type="PROSITE" id="PS01035">
    <property type="entry name" value="PTS_EIIB_TYPE_1_CYS"/>
    <property type="match status" value="1"/>
</dbReference>
<dbReference type="PROSITE" id="PS51103">
    <property type="entry name" value="PTS_EIIC_TYPE_1"/>
    <property type="match status" value="1"/>
</dbReference>
<evidence type="ECO:0000256" key="10">
    <source>
        <dbReference type="ARBA" id="ARBA00023136"/>
    </source>
</evidence>
<dbReference type="Pfam" id="PF02378">
    <property type="entry name" value="PTS_EIIC"/>
    <property type="match status" value="1"/>
</dbReference>
<evidence type="ECO:0000259" key="14">
    <source>
        <dbReference type="PROSITE" id="PS51098"/>
    </source>
</evidence>
<evidence type="ECO:0000256" key="11">
    <source>
        <dbReference type="PROSITE-ProRule" id="PRU00421"/>
    </source>
</evidence>
<dbReference type="GO" id="GO:0005886">
    <property type="term" value="C:plasma membrane"/>
    <property type="evidence" value="ECO:0007669"/>
    <property type="project" value="UniProtKB-SubCell"/>
</dbReference>
<name>A0A1H3WXH8_SELRU</name>
<dbReference type="SUPFAM" id="SSF51261">
    <property type="entry name" value="Duplicated hybrid motif"/>
    <property type="match status" value="1"/>
</dbReference>
<dbReference type="EMBL" id="FNQG01000004">
    <property type="protein sequence ID" value="SDZ91809.1"/>
    <property type="molecule type" value="Genomic_DNA"/>
</dbReference>
<dbReference type="Proteomes" id="UP000183469">
    <property type="component" value="Unassembled WGS sequence"/>
</dbReference>
<dbReference type="InterPro" id="IPR050429">
    <property type="entry name" value="PTS_Glucose_EIICBA"/>
</dbReference>
<evidence type="ECO:0000256" key="1">
    <source>
        <dbReference type="ARBA" id="ARBA00004651"/>
    </source>
</evidence>
<keyword evidence="2" id="KW-0813">Transport</keyword>
<dbReference type="GO" id="GO:0016301">
    <property type="term" value="F:kinase activity"/>
    <property type="evidence" value="ECO:0007669"/>
    <property type="project" value="UniProtKB-KW"/>
</dbReference>
<dbReference type="InterPro" id="IPR013013">
    <property type="entry name" value="PTS_EIIC_1"/>
</dbReference>
<keyword evidence="5" id="KW-0808">Transferase</keyword>
<dbReference type="GO" id="GO:0009401">
    <property type="term" value="P:phosphoenolpyruvate-dependent sugar phosphotransferase system"/>
    <property type="evidence" value="ECO:0007669"/>
    <property type="project" value="UniProtKB-KW"/>
</dbReference>
<accession>A0A1H3WXH8</accession>
<keyword evidence="10 12" id="KW-0472">Membrane</keyword>
<proteinExistence type="predicted"/>
<evidence type="ECO:0000256" key="9">
    <source>
        <dbReference type="ARBA" id="ARBA00022989"/>
    </source>
</evidence>
<keyword evidence="6" id="KW-0598">Phosphotransferase system</keyword>
<dbReference type="Pfam" id="PF00358">
    <property type="entry name" value="PTS_EIIA_1"/>
    <property type="match status" value="1"/>
</dbReference>
<evidence type="ECO:0000256" key="5">
    <source>
        <dbReference type="ARBA" id="ARBA00022679"/>
    </source>
</evidence>
<evidence type="ECO:0000256" key="6">
    <source>
        <dbReference type="ARBA" id="ARBA00022683"/>
    </source>
</evidence>
<feature type="transmembrane region" description="Helical" evidence="12">
    <location>
        <begin position="339"/>
        <end position="361"/>
    </location>
</feature>
<evidence type="ECO:0000313" key="16">
    <source>
        <dbReference type="EMBL" id="SDZ91809.1"/>
    </source>
</evidence>
<feature type="transmembrane region" description="Helical" evidence="12">
    <location>
        <begin position="391"/>
        <end position="413"/>
    </location>
</feature>
<organism evidence="16 17">
    <name type="scientific">Selenomonas ruminantium</name>
    <dbReference type="NCBI Taxonomy" id="971"/>
    <lineage>
        <taxon>Bacteria</taxon>
        <taxon>Bacillati</taxon>
        <taxon>Bacillota</taxon>
        <taxon>Negativicutes</taxon>
        <taxon>Selenomonadales</taxon>
        <taxon>Selenomonadaceae</taxon>
        <taxon>Selenomonas</taxon>
    </lineage>
</organism>
<feature type="transmembrane region" description="Helical" evidence="12">
    <location>
        <begin position="141"/>
        <end position="159"/>
    </location>
</feature>
<evidence type="ECO:0000259" key="13">
    <source>
        <dbReference type="PROSITE" id="PS51093"/>
    </source>
</evidence>
<feature type="active site" description="Phosphocysteine intermediate; for EIIB activity" evidence="11">
    <location>
        <position position="477"/>
    </location>
</feature>
<dbReference type="InterPro" id="IPR011055">
    <property type="entry name" value="Dup_hybrid_motif"/>
</dbReference>
<gene>
    <name evidence="16" type="ORF">SAMN05660648_01253</name>
</gene>
<feature type="domain" description="PTS EIIC type-1" evidence="15">
    <location>
        <begin position="6"/>
        <end position="425"/>
    </location>
</feature>
<evidence type="ECO:0000256" key="8">
    <source>
        <dbReference type="ARBA" id="ARBA00022777"/>
    </source>
</evidence>
<dbReference type="NCBIfam" id="TIGR00826">
    <property type="entry name" value="EIIB_glc"/>
    <property type="match status" value="1"/>
</dbReference>
<dbReference type="Gene3D" id="2.70.70.10">
    <property type="entry name" value="Glucose Permease (Domain IIA)"/>
    <property type="match status" value="1"/>
</dbReference>
<feature type="transmembrane region" description="Helical" evidence="12">
    <location>
        <begin position="213"/>
        <end position="233"/>
    </location>
</feature>
<evidence type="ECO:0000256" key="2">
    <source>
        <dbReference type="ARBA" id="ARBA00022448"/>
    </source>
</evidence>
<evidence type="ECO:0000256" key="12">
    <source>
        <dbReference type="SAM" id="Phobius"/>
    </source>
</evidence>
<dbReference type="FunFam" id="2.70.70.10:FF:000001">
    <property type="entry name" value="PTS system glucose-specific IIA component"/>
    <property type="match status" value="1"/>
</dbReference>
<dbReference type="Pfam" id="PF00367">
    <property type="entry name" value="PTS_EIIB"/>
    <property type="match status" value="1"/>
</dbReference>
<dbReference type="SUPFAM" id="SSF55604">
    <property type="entry name" value="Glucose permease domain IIB"/>
    <property type="match status" value="1"/>
</dbReference>
<dbReference type="InterPro" id="IPR018113">
    <property type="entry name" value="PTrfase_EIIB_Cys"/>
</dbReference>
<dbReference type="PROSITE" id="PS51093">
    <property type="entry name" value="PTS_EIIA_TYPE_1"/>
    <property type="match status" value="1"/>
</dbReference>
<dbReference type="GO" id="GO:0090563">
    <property type="term" value="F:protein-phosphocysteine-sugar phosphotransferase activity"/>
    <property type="evidence" value="ECO:0007669"/>
    <property type="project" value="TreeGrafter"/>
</dbReference>
<evidence type="ECO:0000256" key="7">
    <source>
        <dbReference type="ARBA" id="ARBA00022692"/>
    </source>
</evidence>
<dbReference type="InterPro" id="IPR001127">
    <property type="entry name" value="PTS_EIIA_1_perm"/>
</dbReference>
<dbReference type="InterPro" id="IPR001996">
    <property type="entry name" value="PTS_IIB_1"/>
</dbReference>
<feature type="transmembrane region" description="Helical" evidence="12">
    <location>
        <begin position="98"/>
        <end position="121"/>
    </location>
</feature>
<comment type="subcellular location">
    <subcellularLocation>
        <location evidence="1">Cell membrane</location>
        <topology evidence="1">Multi-pass membrane protein</topology>
    </subcellularLocation>
</comment>
<keyword evidence="8" id="KW-0418">Kinase</keyword>
<dbReference type="PANTHER" id="PTHR30009">
    <property type="entry name" value="CYTOCHROME C-TYPE SYNTHESIS PROTEIN AND PTS TRANSMEMBRANE COMPONENT"/>
    <property type="match status" value="1"/>
</dbReference>
<dbReference type="PANTHER" id="PTHR30009:SF12">
    <property type="entry name" value="PHOSPHOTRANSFERASE IIC COMPONENT GLVC"/>
    <property type="match status" value="1"/>
</dbReference>
<feature type="transmembrane region" description="Helical" evidence="12">
    <location>
        <begin position="180"/>
        <end position="201"/>
    </location>
</feature>
<dbReference type="NCBIfam" id="TIGR00830">
    <property type="entry name" value="PTBA"/>
    <property type="match status" value="1"/>
</dbReference>
<dbReference type="AlphaFoldDB" id="A0A1H3WXH8"/>
<keyword evidence="3" id="KW-1003">Cell membrane</keyword>
<dbReference type="PROSITE" id="PS51098">
    <property type="entry name" value="PTS_EIIB_TYPE_1"/>
    <property type="match status" value="1"/>
</dbReference>